<dbReference type="InterPro" id="IPR011010">
    <property type="entry name" value="DNA_brk_join_enz"/>
</dbReference>
<organism evidence="2 3">
    <name type="scientific">Saccharothrix coeruleofusca</name>
    <dbReference type="NCBI Taxonomy" id="33919"/>
    <lineage>
        <taxon>Bacteria</taxon>
        <taxon>Bacillati</taxon>
        <taxon>Actinomycetota</taxon>
        <taxon>Actinomycetes</taxon>
        <taxon>Pseudonocardiales</taxon>
        <taxon>Pseudonocardiaceae</taxon>
        <taxon>Saccharothrix</taxon>
    </lineage>
</organism>
<comment type="caution">
    <text evidence="2">The sequence shown here is derived from an EMBL/GenBank/DDBJ whole genome shotgun (WGS) entry which is preliminary data.</text>
</comment>
<keyword evidence="3" id="KW-1185">Reference proteome</keyword>
<dbReference type="GO" id="GO:0003677">
    <property type="term" value="F:DNA binding"/>
    <property type="evidence" value="ECO:0007669"/>
    <property type="project" value="InterPro"/>
</dbReference>
<name>A0A918AMH0_9PSEU</name>
<evidence type="ECO:0000313" key="3">
    <source>
        <dbReference type="Proteomes" id="UP000639606"/>
    </source>
</evidence>
<dbReference type="InterPro" id="IPR013762">
    <property type="entry name" value="Integrase-like_cat_sf"/>
</dbReference>
<dbReference type="Gene3D" id="1.10.443.10">
    <property type="entry name" value="Intergrase catalytic core"/>
    <property type="match status" value="1"/>
</dbReference>
<dbReference type="EMBL" id="BMRG01000004">
    <property type="protein sequence ID" value="GGP52758.1"/>
    <property type="molecule type" value="Genomic_DNA"/>
</dbReference>
<dbReference type="SUPFAM" id="SSF56349">
    <property type="entry name" value="DNA breaking-rejoining enzymes"/>
    <property type="match status" value="1"/>
</dbReference>
<reference evidence="2" key="2">
    <citation type="submission" date="2020-09" db="EMBL/GenBank/DDBJ databases">
        <authorList>
            <person name="Sun Q."/>
            <person name="Ohkuma M."/>
        </authorList>
    </citation>
    <scope>NUCLEOTIDE SEQUENCE</scope>
    <source>
        <strain evidence="2">JCM 3313</strain>
    </source>
</reference>
<evidence type="ECO:0000256" key="1">
    <source>
        <dbReference type="ARBA" id="ARBA00023172"/>
    </source>
</evidence>
<dbReference type="AlphaFoldDB" id="A0A918AMH0"/>
<protein>
    <submittedName>
        <fullName evidence="2">Uncharacterized protein</fullName>
    </submittedName>
</protein>
<proteinExistence type="predicted"/>
<evidence type="ECO:0000313" key="2">
    <source>
        <dbReference type="EMBL" id="GGP52758.1"/>
    </source>
</evidence>
<dbReference type="Proteomes" id="UP000639606">
    <property type="component" value="Unassembled WGS sequence"/>
</dbReference>
<gene>
    <name evidence="2" type="ORF">GCM10010185_26090</name>
</gene>
<dbReference type="GO" id="GO:0006310">
    <property type="term" value="P:DNA recombination"/>
    <property type="evidence" value="ECO:0007669"/>
    <property type="project" value="UniProtKB-KW"/>
</dbReference>
<sequence length="253" mass="27712">MHRQGDIDYVTREGLARAIAGSFRSGIEKIAPGQRDFDIASEVYDQWRETVRVRKDGSPRVGGGTGLLLPVRAYGASAGGDAGSRSGWPTGFASASRCCRRSSRTSRSATRACGSCWWPRSAPLDGVFATAVAPTSGWALAPISAIATIRSSRWEWACVEVLRPTGVRAEELVELAHTGIRQYERPNGEMIALLVIAPSKTDRERVIPMPAELFHVIATIVLRQTAHDPIPLVPRYDGHDRKWAAPMPHLFQR</sequence>
<dbReference type="GO" id="GO:0015074">
    <property type="term" value="P:DNA integration"/>
    <property type="evidence" value="ECO:0007669"/>
    <property type="project" value="InterPro"/>
</dbReference>
<keyword evidence="1" id="KW-0233">DNA recombination</keyword>
<dbReference type="RefSeq" id="WP_189223497.1">
    <property type="nucleotide sequence ID" value="NZ_BMRG01000004.1"/>
</dbReference>
<accession>A0A918AMH0</accession>
<reference evidence="2" key="1">
    <citation type="journal article" date="2014" name="Int. J. Syst. Evol. Microbiol.">
        <title>Complete genome sequence of Corynebacterium casei LMG S-19264T (=DSM 44701T), isolated from a smear-ripened cheese.</title>
        <authorList>
            <consortium name="US DOE Joint Genome Institute (JGI-PGF)"/>
            <person name="Walter F."/>
            <person name="Albersmeier A."/>
            <person name="Kalinowski J."/>
            <person name="Ruckert C."/>
        </authorList>
    </citation>
    <scope>NUCLEOTIDE SEQUENCE</scope>
    <source>
        <strain evidence="2">JCM 3313</strain>
    </source>
</reference>